<sequence>MEPASLSIGLVGVIQPLIHLSGIVKAYRSFAPDSDALNAQFEAERLRFERWICGVGPDKGQLLADHQARSVVEDLLSVIDNILETKENIYQIWGAKSGPLNKATSGTVNQRHTREGDTGSKRRKLVWALGRKQHFTDLVTRFGKVVQQLHDLVPPDQAASTRSTTGNGSHEPLQGADPQSNVPGTTTEFERGLQAEFCQTLVELRQALAEAQGEYTDTRREIHSWLLGQHSPNERYDDSCTKRLTGTCDWILKRPAFTRWSAPDLPSGTPEILWIHGRPGFGKTILASRIVDHLSAVPDKPVAHFFFSSDHDSRNDPYIVMRSWVSQLASQPEVFALVYPRWTTTKDQVATRATVTQLLREALQARPDCYLVVDGLDECTAPIDSSNSVARFLEDVKSAIRPTTRVLIVSREESKIRQALRTDDPNRLAEYQISSGDVHADATAFARSIVDRKLPKKSEHDKDSLSKIMTDRCEGQFLWLRMQEQNLKSWKNLGQLQSALESTPTGLDYIYKRNWDRIEHSDRAVALLRWAAFALRTLTINEITEAVLIDEDCEALPTHELPDVIDEEYIGTEILEFCGPLLEVRRSHPVSAAGDQTVHLAHFTVREFLVRHLPAGGIWQNENLRASNERIQHTILARSCLWYVQSRQSWQIGSDTHESPFQAALRDYSAASWHAHVKSGVPLEQDSDTLKRILEFMNEAQPCWDAWRTWLDVHDEEEREEAGDEEIPPGPSYYAVKLGLNAVAAHHIQKFGPGQNVNCAGRSVLDLCCAQGNFELVEKILDAGVDIEAKSGVGRTPLYSASRYGRSWLVQLLLDRGAQVHVTNLDGWTPVNIAADGGHTEVVKLLVEKGADITLANDDGWTPVNAAADNGHLEV</sequence>
<dbReference type="Pfam" id="PF14479">
    <property type="entry name" value="HeLo"/>
    <property type="match status" value="1"/>
</dbReference>
<dbReference type="EMBL" id="MU860814">
    <property type="protein sequence ID" value="KAK4232857.1"/>
    <property type="molecule type" value="Genomic_DNA"/>
</dbReference>
<keyword evidence="1" id="KW-0677">Repeat</keyword>
<dbReference type="PROSITE" id="PS50297">
    <property type="entry name" value="ANK_REP_REGION"/>
    <property type="match status" value="2"/>
</dbReference>
<dbReference type="InterPro" id="IPR007111">
    <property type="entry name" value="NACHT_NTPase"/>
</dbReference>
<dbReference type="Gene3D" id="3.40.50.300">
    <property type="entry name" value="P-loop containing nucleotide triphosphate hydrolases"/>
    <property type="match status" value="1"/>
</dbReference>
<dbReference type="PROSITE" id="PS50837">
    <property type="entry name" value="NACHT"/>
    <property type="match status" value="1"/>
</dbReference>
<feature type="compositionally biased region" description="Polar residues" evidence="3">
    <location>
        <begin position="158"/>
        <end position="168"/>
    </location>
</feature>
<dbReference type="SMART" id="SM00248">
    <property type="entry name" value="ANK"/>
    <property type="match status" value="3"/>
</dbReference>
<organism evidence="5 6">
    <name type="scientific">Achaetomium macrosporum</name>
    <dbReference type="NCBI Taxonomy" id="79813"/>
    <lineage>
        <taxon>Eukaryota</taxon>
        <taxon>Fungi</taxon>
        <taxon>Dikarya</taxon>
        <taxon>Ascomycota</taxon>
        <taxon>Pezizomycotina</taxon>
        <taxon>Sordariomycetes</taxon>
        <taxon>Sordariomycetidae</taxon>
        <taxon>Sordariales</taxon>
        <taxon>Chaetomiaceae</taxon>
        <taxon>Achaetomium</taxon>
    </lineage>
</organism>
<reference evidence="5" key="2">
    <citation type="submission" date="2023-05" db="EMBL/GenBank/DDBJ databases">
        <authorList>
            <consortium name="Lawrence Berkeley National Laboratory"/>
            <person name="Steindorff A."/>
            <person name="Hensen N."/>
            <person name="Bonometti L."/>
            <person name="Westerberg I."/>
            <person name="Brannstrom I.O."/>
            <person name="Guillou S."/>
            <person name="Cros-Aarteil S."/>
            <person name="Calhoun S."/>
            <person name="Haridas S."/>
            <person name="Kuo A."/>
            <person name="Mondo S."/>
            <person name="Pangilinan J."/>
            <person name="Riley R."/>
            <person name="Labutti K."/>
            <person name="Andreopoulos B."/>
            <person name="Lipzen A."/>
            <person name="Chen C."/>
            <person name="Yanf M."/>
            <person name="Daum C."/>
            <person name="Ng V."/>
            <person name="Clum A."/>
            <person name="Ohm R."/>
            <person name="Martin F."/>
            <person name="Silar P."/>
            <person name="Natvig D."/>
            <person name="Lalanne C."/>
            <person name="Gautier V."/>
            <person name="Ament-Velasquez S.L."/>
            <person name="Kruys A."/>
            <person name="Hutchinson M.I."/>
            <person name="Powell A.J."/>
            <person name="Barry K."/>
            <person name="Miller A.N."/>
            <person name="Grigoriev I.V."/>
            <person name="Debuchy R."/>
            <person name="Gladieux P."/>
            <person name="Thoren M.H."/>
            <person name="Johannesson H."/>
        </authorList>
    </citation>
    <scope>NUCLEOTIDE SEQUENCE</scope>
    <source>
        <strain evidence="5">CBS 532.94</strain>
    </source>
</reference>
<dbReference type="InterPro" id="IPR027417">
    <property type="entry name" value="P-loop_NTPase"/>
</dbReference>
<dbReference type="Pfam" id="PF12796">
    <property type="entry name" value="Ank_2"/>
    <property type="match status" value="1"/>
</dbReference>
<accession>A0AAN7C0H0</accession>
<feature type="region of interest" description="Disordered" evidence="3">
    <location>
        <begin position="153"/>
        <end position="186"/>
    </location>
</feature>
<comment type="caution">
    <text evidence="5">The sequence shown here is derived from an EMBL/GenBank/DDBJ whole genome shotgun (WGS) entry which is preliminary data.</text>
</comment>
<evidence type="ECO:0000259" key="4">
    <source>
        <dbReference type="PROSITE" id="PS50837"/>
    </source>
</evidence>
<dbReference type="InterPro" id="IPR002110">
    <property type="entry name" value="Ankyrin_rpt"/>
</dbReference>
<dbReference type="Proteomes" id="UP001303760">
    <property type="component" value="Unassembled WGS sequence"/>
</dbReference>
<gene>
    <name evidence="5" type="ORF">C8A03DRAFT_39490</name>
</gene>
<keyword evidence="6" id="KW-1185">Reference proteome</keyword>
<name>A0AAN7C0H0_9PEZI</name>
<feature type="domain" description="NACHT" evidence="4">
    <location>
        <begin position="271"/>
        <end position="411"/>
    </location>
</feature>
<evidence type="ECO:0000256" key="2">
    <source>
        <dbReference type="PROSITE-ProRule" id="PRU00023"/>
    </source>
</evidence>
<proteinExistence type="predicted"/>
<evidence type="ECO:0000313" key="6">
    <source>
        <dbReference type="Proteomes" id="UP001303760"/>
    </source>
</evidence>
<feature type="non-terminal residue" evidence="5">
    <location>
        <position position="875"/>
    </location>
</feature>
<dbReference type="SUPFAM" id="SSF52540">
    <property type="entry name" value="P-loop containing nucleoside triphosphate hydrolases"/>
    <property type="match status" value="1"/>
</dbReference>
<dbReference type="InterPro" id="IPR029498">
    <property type="entry name" value="HeLo_dom"/>
</dbReference>
<evidence type="ECO:0000256" key="3">
    <source>
        <dbReference type="SAM" id="MobiDB-lite"/>
    </source>
</evidence>
<dbReference type="AlphaFoldDB" id="A0AAN7C0H0"/>
<keyword evidence="2" id="KW-0040">ANK repeat</keyword>
<dbReference type="Pfam" id="PF24883">
    <property type="entry name" value="NPHP3_N"/>
    <property type="match status" value="1"/>
</dbReference>
<dbReference type="SUPFAM" id="SSF48403">
    <property type="entry name" value="Ankyrin repeat"/>
    <property type="match status" value="1"/>
</dbReference>
<evidence type="ECO:0000313" key="5">
    <source>
        <dbReference type="EMBL" id="KAK4232857.1"/>
    </source>
</evidence>
<feature type="compositionally biased region" description="Polar residues" evidence="3">
    <location>
        <begin position="177"/>
        <end position="186"/>
    </location>
</feature>
<dbReference type="InterPro" id="IPR038305">
    <property type="entry name" value="HeLo_sf"/>
</dbReference>
<dbReference type="Gene3D" id="1.20.120.1020">
    <property type="entry name" value="Prion-inhibition and propagation, HeLo domain"/>
    <property type="match status" value="1"/>
</dbReference>
<protein>
    <recommendedName>
        <fullName evidence="4">NACHT domain-containing protein</fullName>
    </recommendedName>
</protein>
<reference evidence="5" key="1">
    <citation type="journal article" date="2023" name="Mol. Phylogenet. Evol.">
        <title>Genome-scale phylogeny and comparative genomics of the fungal order Sordariales.</title>
        <authorList>
            <person name="Hensen N."/>
            <person name="Bonometti L."/>
            <person name="Westerberg I."/>
            <person name="Brannstrom I.O."/>
            <person name="Guillou S."/>
            <person name="Cros-Aarteil S."/>
            <person name="Calhoun S."/>
            <person name="Haridas S."/>
            <person name="Kuo A."/>
            <person name="Mondo S."/>
            <person name="Pangilinan J."/>
            <person name="Riley R."/>
            <person name="LaButti K."/>
            <person name="Andreopoulos B."/>
            <person name="Lipzen A."/>
            <person name="Chen C."/>
            <person name="Yan M."/>
            <person name="Daum C."/>
            <person name="Ng V."/>
            <person name="Clum A."/>
            <person name="Steindorff A."/>
            <person name="Ohm R.A."/>
            <person name="Martin F."/>
            <person name="Silar P."/>
            <person name="Natvig D.O."/>
            <person name="Lalanne C."/>
            <person name="Gautier V."/>
            <person name="Ament-Velasquez S.L."/>
            <person name="Kruys A."/>
            <person name="Hutchinson M.I."/>
            <person name="Powell A.J."/>
            <person name="Barry K."/>
            <person name="Miller A.N."/>
            <person name="Grigoriev I.V."/>
            <person name="Debuchy R."/>
            <person name="Gladieux P."/>
            <person name="Hiltunen Thoren M."/>
            <person name="Johannesson H."/>
        </authorList>
    </citation>
    <scope>NUCLEOTIDE SEQUENCE</scope>
    <source>
        <strain evidence="5">CBS 532.94</strain>
    </source>
</reference>
<evidence type="ECO:0000256" key="1">
    <source>
        <dbReference type="ARBA" id="ARBA00022737"/>
    </source>
</evidence>
<dbReference type="Gene3D" id="1.25.40.20">
    <property type="entry name" value="Ankyrin repeat-containing domain"/>
    <property type="match status" value="1"/>
</dbReference>
<feature type="repeat" description="ANK" evidence="2">
    <location>
        <begin position="760"/>
        <end position="792"/>
    </location>
</feature>
<dbReference type="InterPro" id="IPR036770">
    <property type="entry name" value="Ankyrin_rpt-contain_sf"/>
</dbReference>
<feature type="repeat" description="ANK" evidence="2">
    <location>
        <begin position="793"/>
        <end position="825"/>
    </location>
</feature>
<feature type="repeat" description="ANK" evidence="2">
    <location>
        <begin position="826"/>
        <end position="858"/>
    </location>
</feature>
<dbReference type="PROSITE" id="PS50088">
    <property type="entry name" value="ANK_REPEAT"/>
    <property type="match status" value="3"/>
</dbReference>
<dbReference type="PANTHER" id="PTHR10039:SF14">
    <property type="entry name" value="NACHT DOMAIN-CONTAINING PROTEIN"/>
    <property type="match status" value="1"/>
</dbReference>
<dbReference type="InterPro" id="IPR056884">
    <property type="entry name" value="NPHP3-like_N"/>
</dbReference>
<dbReference type="PANTHER" id="PTHR10039">
    <property type="entry name" value="AMELOGENIN"/>
    <property type="match status" value="1"/>
</dbReference>